<evidence type="ECO:0000313" key="6">
    <source>
        <dbReference type="Proteomes" id="UP000462449"/>
    </source>
</evidence>
<evidence type="ECO:0000313" key="3">
    <source>
        <dbReference type="EMBL" id="MUP39191.1"/>
    </source>
</evidence>
<dbReference type="InterPro" id="IPR005181">
    <property type="entry name" value="SASA"/>
</dbReference>
<dbReference type="Proteomes" id="UP000462449">
    <property type="component" value="Unassembled WGS sequence"/>
</dbReference>
<gene>
    <name evidence="4" type="ORF">DWB62_015330</name>
    <name evidence="3" type="ORF">GNY23_15330</name>
</gene>
<proteinExistence type="predicted"/>
<dbReference type="PANTHER" id="PTHR31988">
    <property type="entry name" value="ESTERASE, PUTATIVE (DUF303)-RELATED"/>
    <property type="match status" value="1"/>
</dbReference>
<evidence type="ECO:0000313" key="4">
    <source>
        <dbReference type="EMBL" id="MVB08396.1"/>
    </source>
</evidence>
<feature type="domain" description="Sialate O-acetylesterase" evidence="2">
    <location>
        <begin position="43"/>
        <end position="271"/>
    </location>
</feature>
<evidence type="ECO:0000256" key="1">
    <source>
        <dbReference type="ARBA" id="ARBA00022801"/>
    </source>
</evidence>
<reference evidence="3 6" key="2">
    <citation type="submission" date="2019-12" db="EMBL/GenBank/DDBJ databases">
        <title>Draft genome sequence of Labilibaculum sp. strain 44 isolated from deep waters of Black Sea.</title>
        <authorList>
            <person name="Yadav S."/>
            <person name="Villanueva L."/>
        </authorList>
    </citation>
    <scope>NUCLEOTIDE SEQUENCE [LARGE SCALE GENOMIC DNA]</scope>
    <source>
        <strain evidence="3 6">44</strain>
    </source>
</reference>
<dbReference type="Gene3D" id="3.40.50.1110">
    <property type="entry name" value="SGNH hydrolase"/>
    <property type="match status" value="1"/>
</dbReference>
<evidence type="ECO:0000313" key="5">
    <source>
        <dbReference type="Proteomes" id="UP000285951"/>
    </source>
</evidence>
<sequence length="281" mass="31978">MKKYILLPFIGLIFWMNGTAQCKPEHFPKKIEYPKQIPNHEHFWIFIMAGQSNMAGRGTVEPQDTLPNPRILTVDLNNDWVVAKEPLHNYQPKLTGLDCGISFARELIKSVGDSITIGLVPCAVGGSPIESWMSDSVFNGVQLFSNFKEKTGMAMKYGKIKGILWHQGESDAFPEKIPVYKQKLKAVMTEMRKFIGIDSLPIIMGELGSYTRPENRQENWNAVNVIIRSVSQDLSNCYVVPTNDLTPKPDYIHFDSQSQRILGKRYAEKFISINLINQKRK</sequence>
<dbReference type="EMBL" id="WOTW01000042">
    <property type="protein sequence ID" value="MUP39191.1"/>
    <property type="molecule type" value="Genomic_DNA"/>
</dbReference>
<dbReference type="Proteomes" id="UP000285951">
    <property type="component" value="Unassembled WGS sequence"/>
</dbReference>
<name>A0A7M4D962_9BACT</name>
<dbReference type="GO" id="GO:0016788">
    <property type="term" value="F:hydrolase activity, acting on ester bonds"/>
    <property type="evidence" value="ECO:0007669"/>
    <property type="project" value="UniProtKB-ARBA"/>
</dbReference>
<dbReference type="EMBL" id="QTZN02000042">
    <property type="protein sequence ID" value="MVB08396.1"/>
    <property type="molecule type" value="Genomic_DNA"/>
</dbReference>
<accession>A0A7M4D962</accession>
<comment type="caution">
    <text evidence="3">The sequence shown here is derived from an EMBL/GenBank/DDBJ whole genome shotgun (WGS) entry which is preliminary data.</text>
</comment>
<keyword evidence="5" id="KW-1185">Reference proteome</keyword>
<organism evidence="3 6">
    <name type="scientific">Labilibaculum euxinus</name>
    <dbReference type="NCBI Taxonomy" id="2686357"/>
    <lineage>
        <taxon>Bacteria</taxon>
        <taxon>Pseudomonadati</taxon>
        <taxon>Bacteroidota</taxon>
        <taxon>Bacteroidia</taxon>
        <taxon>Marinilabiliales</taxon>
        <taxon>Marinifilaceae</taxon>
        <taxon>Labilibaculum</taxon>
    </lineage>
</organism>
<dbReference type="InterPro" id="IPR052940">
    <property type="entry name" value="Carb_Esterase_6"/>
</dbReference>
<dbReference type="SUPFAM" id="SSF52266">
    <property type="entry name" value="SGNH hydrolase"/>
    <property type="match status" value="1"/>
</dbReference>
<evidence type="ECO:0000259" key="2">
    <source>
        <dbReference type="Pfam" id="PF03629"/>
    </source>
</evidence>
<protein>
    <submittedName>
        <fullName evidence="3">Sialate O-acetylesterase</fullName>
    </submittedName>
</protein>
<keyword evidence="1" id="KW-0378">Hydrolase</keyword>
<dbReference type="RefSeq" id="WP_156196660.1">
    <property type="nucleotide sequence ID" value="NZ_QTZN02000042.1"/>
</dbReference>
<dbReference type="OrthoDB" id="9795554at2"/>
<dbReference type="Pfam" id="PF03629">
    <property type="entry name" value="SASA"/>
    <property type="match status" value="1"/>
</dbReference>
<reference evidence="4 5" key="1">
    <citation type="submission" date="2019-11" db="EMBL/GenBank/DDBJ databases">
        <title>Draft genome sequence of Labilibaculum sp. strain SYP isolated from Black Sea.</title>
        <authorList>
            <person name="Yadav S."/>
            <person name="Villanueva L."/>
        </authorList>
    </citation>
    <scope>NUCLEOTIDE SEQUENCE [LARGE SCALE GENOMIC DNA]</scope>
    <source>
        <strain evidence="4 5">44</strain>
    </source>
</reference>
<dbReference type="InterPro" id="IPR036514">
    <property type="entry name" value="SGNH_hydro_sf"/>
</dbReference>
<dbReference type="AlphaFoldDB" id="A0A7M4D962"/>
<dbReference type="PANTHER" id="PTHR31988:SF19">
    <property type="entry name" value="9-O-ACETYL-N-ACETYLNEURAMINIC ACID DEACETYLASE-RELATED"/>
    <property type="match status" value="1"/>
</dbReference>